<dbReference type="Gene3D" id="1.10.287.1060">
    <property type="entry name" value="ESAT-6-like"/>
    <property type="match status" value="1"/>
</dbReference>
<feature type="region of interest" description="Disordered" evidence="1">
    <location>
        <begin position="89"/>
        <end position="112"/>
    </location>
</feature>
<evidence type="ECO:0000313" key="2">
    <source>
        <dbReference type="EMBL" id="TWE16580.1"/>
    </source>
</evidence>
<comment type="caution">
    <text evidence="2">The sequence shown here is derived from an EMBL/GenBank/DDBJ whole genome shotgun (WGS) entry which is preliminary data.</text>
</comment>
<gene>
    <name evidence="2" type="ORF">FB465_1563</name>
</gene>
<dbReference type="OrthoDB" id="4264666at2"/>
<proteinExistence type="predicted"/>
<evidence type="ECO:0000313" key="3">
    <source>
        <dbReference type="Proteomes" id="UP000318416"/>
    </source>
</evidence>
<name>A0A561ELV5_9ACTN</name>
<dbReference type="EMBL" id="VIVR01000001">
    <property type="protein sequence ID" value="TWE16580.1"/>
    <property type="molecule type" value="Genomic_DNA"/>
</dbReference>
<accession>A0A561ELV5</accession>
<dbReference type="Proteomes" id="UP000318416">
    <property type="component" value="Unassembled WGS sequence"/>
</dbReference>
<organism evidence="2 3">
    <name type="scientific">Kitasatospora atroaurantiaca</name>
    <dbReference type="NCBI Taxonomy" id="285545"/>
    <lineage>
        <taxon>Bacteria</taxon>
        <taxon>Bacillati</taxon>
        <taxon>Actinomycetota</taxon>
        <taxon>Actinomycetes</taxon>
        <taxon>Kitasatosporales</taxon>
        <taxon>Streptomycetaceae</taxon>
        <taxon>Kitasatospora</taxon>
    </lineage>
</organism>
<evidence type="ECO:0000256" key="1">
    <source>
        <dbReference type="SAM" id="MobiDB-lite"/>
    </source>
</evidence>
<keyword evidence="3" id="KW-1185">Reference proteome</keyword>
<sequence length="127" mass="13846">MAQQQIVVDADNLRSEGRSFEAVGEDFLNAVDQMMSRLETLEKGDTPPWGDDDLGEKFGVVYEGLRDGMEESMKSLGTRLGEMGQKLQGMAANHEANESETGGRLDAMGSRVDGLGDGIRTMSRPVY</sequence>
<evidence type="ECO:0008006" key="4">
    <source>
        <dbReference type="Google" id="ProtNLM"/>
    </source>
</evidence>
<reference evidence="2 3" key="1">
    <citation type="submission" date="2019-06" db="EMBL/GenBank/DDBJ databases">
        <title>Sequencing the genomes of 1000 actinobacteria strains.</title>
        <authorList>
            <person name="Klenk H.-P."/>
        </authorList>
    </citation>
    <scope>NUCLEOTIDE SEQUENCE [LARGE SCALE GENOMIC DNA]</scope>
    <source>
        <strain evidence="2 3">DSM 41649</strain>
    </source>
</reference>
<dbReference type="AlphaFoldDB" id="A0A561ELV5"/>
<protein>
    <recommendedName>
        <fullName evidence="4">WXG100 family type VII secretion target</fullName>
    </recommendedName>
</protein>
<dbReference type="RefSeq" id="WP_145788820.1">
    <property type="nucleotide sequence ID" value="NZ_BAAABR010000002.1"/>
</dbReference>